<keyword evidence="2" id="KW-0804">Transcription</keyword>
<dbReference type="PROSITE" id="PS01124">
    <property type="entry name" value="HTH_ARAC_FAMILY_2"/>
    <property type="match status" value="1"/>
</dbReference>
<dbReference type="InterPro" id="IPR029062">
    <property type="entry name" value="Class_I_gatase-like"/>
</dbReference>
<name>A0A7W8AET3_9ACTN</name>
<comment type="caution">
    <text evidence="4">The sequence shown here is derived from an EMBL/GenBank/DDBJ whole genome shotgun (WGS) entry which is preliminary data.</text>
</comment>
<dbReference type="Pfam" id="PF12833">
    <property type="entry name" value="HTH_18"/>
    <property type="match status" value="1"/>
</dbReference>
<protein>
    <submittedName>
        <fullName evidence="4">Transcriptional regulator GlxA family with amidase domain</fullName>
    </submittedName>
</protein>
<dbReference type="AlphaFoldDB" id="A0A7W8AET3"/>
<dbReference type="InterPro" id="IPR018060">
    <property type="entry name" value="HTH_AraC"/>
</dbReference>
<gene>
    <name evidence="4" type="ORF">HNR40_010304</name>
</gene>
<feature type="domain" description="HTH araC/xylS-type" evidence="3">
    <location>
        <begin position="210"/>
        <end position="307"/>
    </location>
</feature>
<evidence type="ECO:0000313" key="5">
    <source>
        <dbReference type="Proteomes" id="UP000568380"/>
    </source>
</evidence>
<evidence type="ECO:0000256" key="1">
    <source>
        <dbReference type="ARBA" id="ARBA00023015"/>
    </source>
</evidence>
<dbReference type="SMART" id="SM00342">
    <property type="entry name" value="HTH_ARAC"/>
    <property type="match status" value="1"/>
</dbReference>
<evidence type="ECO:0000313" key="4">
    <source>
        <dbReference type="EMBL" id="MBB5084793.1"/>
    </source>
</evidence>
<keyword evidence="1" id="KW-0805">Transcription regulation</keyword>
<dbReference type="Gene3D" id="3.40.50.880">
    <property type="match status" value="1"/>
</dbReference>
<dbReference type="GO" id="GO:0043565">
    <property type="term" value="F:sequence-specific DNA binding"/>
    <property type="evidence" value="ECO:0007669"/>
    <property type="project" value="InterPro"/>
</dbReference>
<proteinExistence type="predicted"/>
<keyword evidence="5" id="KW-1185">Reference proteome</keyword>
<dbReference type="SUPFAM" id="SSF52317">
    <property type="entry name" value="Class I glutamine amidotransferase-like"/>
    <property type="match status" value="1"/>
</dbReference>
<dbReference type="InterPro" id="IPR002818">
    <property type="entry name" value="DJ-1/PfpI"/>
</dbReference>
<evidence type="ECO:0000259" key="3">
    <source>
        <dbReference type="PROSITE" id="PS01124"/>
    </source>
</evidence>
<dbReference type="PANTHER" id="PTHR43130:SF3">
    <property type="entry name" value="HTH-TYPE TRANSCRIPTIONAL REGULATOR RV1931C"/>
    <property type="match status" value="1"/>
</dbReference>
<sequence length="315" mass="33049">MVFLAFEGMKQLDVAGPAEVFAEAARLGAPYELAYVSSTGDPVGTSIGTRVEVGGIAERVAHADTVIIPGGDALPTAPISAELRAATAHLTSVADRVASVCTGAFLLASVGALDGRRATTHWAHAALLARICPSAEVIPDALFVHDGKVHSSAGVSSGIDLALALVEADHGPELAREVAQQLVVYMRRPGGQSQFSTMLRVSPSSQAGVKRVVDAVSARPAAPYDMAGLAMIAGVSPRHLARLFEAEIGMSPVKFVEQVRLETAKVLLLRGESVAVTTQRAGFQNAETMRRVFVSRLGMPPSVYQQRFATTTRAV</sequence>
<evidence type="ECO:0000256" key="2">
    <source>
        <dbReference type="ARBA" id="ARBA00023163"/>
    </source>
</evidence>
<organism evidence="4 5">
    <name type="scientific">Nonomuraea endophytica</name>
    <dbReference type="NCBI Taxonomy" id="714136"/>
    <lineage>
        <taxon>Bacteria</taxon>
        <taxon>Bacillati</taxon>
        <taxon>Actinomycetota</taxon>
        <taxon>Actinomycetes</taxon>
        <taxon>Streptosporangiales</taxon>
        <taxon>Streptosporangiaceae</taxon>
        <taxon>Nonomuraea</taxon>
    </lineage>
</organism>
<dbReference type="Pfam" id="PF01965">
    <property type="entry name" value="DJ-1_PfpI"/>
    <property type="match status" value="1"/>
</dbReference>
<dbReference type="GO" id="GO:0003700">
    <property type="term" value="F:DNA-binding transcription factor activity"/>
    <property type="evidence" value="ECO:0007669"/>
    <property type="project" value="InterPro"/>
</dbReference>
<accession>A0A7W8AET3</accession>
<dbReference type="PANTHER" id="PTHR43130">
    <property type="entry name" value="ARAC-FAMILY TRANSCRIPTIONAL REGULATOR"/>
    <property type="match status" value="1"/>
</dbReference>
<dbReference type="Gene3D" id="1.10.10.60">
    <property type="entry name" value="Homeodomain-like"/>
    <property type="match status" value="1"/>
</dbReference>
<dbReference type="RefSeq" id="WP_221341836.1">
    <property type="nucleotide sequence ID" value="NZ_JACHIN010000026.1"/>
</dbReference>
<dbReference type="Proteomes" id="UP000568380">
    <property type="component" value="Unassembled WGS sequence"/>
</dbReference>
<dbReference type="SUPFAM" id="SSF46689">
    <property type="entry name" value="Homeodomain-like"/>
    <property type="match status" value="2"/>
</dbReference>
<dbReference type="CDD" id="cd03137">
    <property type="entry name" value="GATase1_AraC_1"/>
    <property type="match status" value="1"/>
</dbReference>
<dbReference type="InterPro" id="IPR052158">
    <property type="entry name" value="INH-QAR"/>
</dbReference>
<dbReference type="EMBL" id="JACHIN010000026">
    <property type="protein sequence ID" value="MBB5084793.1"/>
    <property type="molecule type" value="Genomic_DNA"/>
</dbReference>
<reference evidence="4 5" key="1">
    <citation type="submission" date="2020-08" db="EMBL/GenBank/DDBJ databases">
        <title>Genomic Encyclopedia of Type Strains, Phase IV (KMG-IV): sequencing the most valuable type-strain genomes for metagenomic binning, comparative biology and taxonomic classification.</title>
        <authorList>
            <person name="Goeker M."/>
        </authorList>
    </citation>
    <scope>NUCLEOTIDE SEQUENCE [LARGE SCALE GENOMIC DNA]</scope>
    <source>
        <strain evidence="4 5">DSM 45385</strain>
    </source>
</reference>
<dbReference type="InterPro" id="IPR009057">
    <property type="entry name" value="Homeodomain-like_sf"/>
</dbReference>